<sequence>MDAGDDLLTIDQVESLRCKASYYWPSKLYHEYTRGHPCEFRPALNLNTLISLLSSNEELGGDIEDEGDEDPPEFASSCPDDNCHPSNKRHRSASPSSPLKRQKINNDPEQEQESHGKYTGEYREHGRREDYVEPEYKQIYPSYWNSFSDVVDEPDVARDASFFQVYQYAVNLRYNRSIDDNSEHYANNRSAEKWGWLREEKRLLSLIATRRKNMHLAQDIDMGRFYITRYHGRLLALSGKPGAPYDHRQKIIKEFSERWLLLLPDIPWPDNISAENLEQYDIQPSDMHREFTTACAIFQSHDRGKLEANLRLHILPEGTWDPTCELPFRLHAHFTLSLVMPTIGEPFDNSFTQRQINELEGLQRRLICFLSKTPLSRPVPTNATNEHEVRDATIPFFLSIMRPAPPLPVGVTYESLQPDGLISTLLPFQRRTVAWMLEREGKMITPEGSVVPIIDSTAPNSGSDFNAGSENIPVFWEKIVVGGRELFFNRLTGAVSSSLTEPHAALGGILAEEPGLGKTMECLALMLLNPAPERNPSNKRWDPEAQLDVKEIKTTLIVTPPALAAQWADELATHVPELKVFVYDGWAKVGVPITEVDVEVERERRRLVGSQKPPSNLKPNANDKRNRRGRGKSRIQTDEDDHKPTDRSLGPAPPDAGSDPNLILDWPAYINQYDVCITTYNVLRLDMTVARAPPNRPRRQDVEYKNLERPRSPLVVCEWYRVIMDEVQMMGMGKSEGMVSLIPRLSSFAVSGTPARAQVSDLIRVLRFLRVHDFVLSTRIWNRLLKHRFKDLFAAFFQKYSVRTLKSSLKNELTIPQQQRYLVGIELGRVERHVYDRALEDALVELGLDARGVAGYEGWTVEPSVLRNILRRLRGICTHPQVGQLQRQGDKLNKAGALKSIGDVLEAMRDQNWRNLMDDLKAKIQALIRLAQLQQHQSDDRDRYQRALEHLLTAETEVNELIGEIKTTIAQHHIKGEALKKEAQALRESRRMNVPSDSQAEKENGKGKGKGKDPEREFVPLTDLDHDADEEDDIEDQGLPKTHAGEEHSIKRRALQARLRECIMVLHRVKFLQGDVYHVLGSSFSEKEDGAYGDAENIRKDLLKTTEESANKAMRRLSVDVAGKGVNERALQIALPFLKGGGIKSTNLFDEVNEIIEDTLNEQSALLWQWRTTIIELLTRGLNFADEQADGKEYTRTIDNQGEAEVYLQAYTALLADRREAIAAERTLLAAHDAREKKARRTKAALAASAAAAARTQYEAQDDLEVPEDVNVQPQHEVLHKDLTEERKELYLQSSGRALKSIIADLASVAARIQKDTDPEKIIAKDGAANLRALIATQLGIMDKLDADLTQLRKAFNDRIVYFRHLQEISDTVAEVVWEGGLVNAMTATESERVELGDKIKTVRARQRYLDNLSKNKEGTMDDDDESCILCQCGFTRGFITQCAHLFCEGCMKAYIARRQSRTCPVCRAPIDPGQLQRFTIQGDQPPPPKPVFANGEPIPLSRREIQYNMIDPSLFADINAMESNGSYGTKIQTLVRHLLHIQLVDPGAKSIVFSAWADSLTIIEHALVHNNIPYLRLDQNRGKGRNGGAKQFRTNPILQVLLLHGERDNAGLNVTCASRVFLVESVVNHGFEVQAIARIDRMGQTRATEVFCYYAEDTVEKNILDLAARQNLSLYTKDNSAGSVNVTSFVTDSEKGSSKNASKKGQPVQKGDFIFKVNDMLAILFPHMFEDIEFLLPPGAGQQVSSNHGVAGLAPRRGHRHVNAEAGPSRVAAG</sequence>
<evidence type="ECO:0000256" key="5">
    <source>
        <dbReference type="ARBA" id="ARBA00022833"/>
    </source>
</evidence>
<dbReference type="FunCoup" id="A0A0D0E8C0">
    <property type="interactions" value="418"/>
</dbReference>
<evidence type="ECO:0000256" key="3">
    <source>
        <dbReference type="ARBA" id="ARBA00022771"/>
    </source>
</evidence>
<keyword evidence="12" id="KW-1185">Reference proteome</keyword>
<dbReference type="Proteomes" id="UP000054538">
    <property type="component" value="Unassembled WGS sequence"/>
</dbReference>
<dbReference type="InterPro" id="IPR013083">
    <property type="entry name" value="Znf_RING/FYVE/PHD"/>
</dbReference>
<reference evidence="12" key="2">
    <citation type="submission" date="2015-01" db="EMBL/GenBank/DDBJ databases">
        <title>Evolutionary Origins and Diversification of the Mycorrhizal Mutualists.</title>
        <authorList>
            <consortium name="DOE Joint Genome Institute"/>
            <consortium name="Mycorrhizal Genomics Consortium"/>
            <person name="Kohler A."/>
            <person name="Kuo A."/>
            <person name="Nagy L.G."/>
            <person name="Floudas D."/>
            <person name="Copeland A."/>
            <person name="Barry K.W."/>
            <person name="Cichocki N."/>
            <person name="Veneault-Fourrey C."/>
            <person name="LaButti K."/>
            <person name="Lindquist E.A."/>
            <person name="Lipzen A."/>
            <person name="Lundell T."/>
            <person name="Morin E."/>
            <person name="Murat C."/>
            <person name="Riley R."/>
            <person name="Ohm R."/>
            <person name="Sun H."/>
            <person name="Tunlid A."/>
            <person name="Henrissat B."/>
            <person name="Grigoriev I.V."/>
            <person name="Hibbett D.S."/>
            <person name="Martin F."/>
        </authorList>
    </citation>
    <scope>NUCLEOTIDE SEQUENCE [LARGE SCALE GENOMIC DNA]</scope>
    <source>
        <strain evidence="12">Ve08.2h10</strain>
    </source>
</reference>
<feature type="region of interest" description="Disordered" evidence="8">
    <location>
        <begin position="605"/>
        <end position="657"/>
    </location>
</feature>
<dbReference type="Gene3D" id="3.30.40.10">
    <property type="entry name" value="Zinc/RING finger domain, C3HC4 (zinc finger)"/>
    <property type="match status" value="1"/>
</dbReference>
<keyword evidence="1" id="KW-0479">Metal-binding</keyword>
<dbReference type="PANTHER" id="PTHR45865">
    <property type="entry name" value="E3 UBIQUITIN-PROTEIN LIGASE SHPRH FAMILY MEMBER"/>
    <property type="match status" value="1"/>
</dbReference>
<dbReference type="Gene3D" id="3.40.50.10810">
    <property type="entry name" value="Tandem AAA-ATPase domain"/>
    <property type="match status" value="2"/>
</dbReference>
<dbReference type="GO" id="GO:0005524">
    <property type="term" value="F:ATP binding"/>
    <property type="evidence" value="ECO:0007669"/>
    <property type="project" value="InterPro"/>
</dbReference>
<feature type="compositionally biased region" description="Basic and acidic residues" evidence="8">
    <location>
        <begin position="999"/>
        <end position="1018"/>
    </location>
</feature>
<gene>
    <name evidence="11" type="ORF">PAXRUDRAFT_9577</name>
</gene>
<dbReference type="GO" id="GO:0000209">
    <property type="term" value="P:protein polyubiquitination"/>
    <property type="evidence" value="ECO:0007669"/>
    <property type="project" value="TreeGrafter"/>
</dbReference>
<evidence type="ECO:0000256" key="6">
    <source>
        <dbReference type="ARBA" id="ARBA00022840"/>
    </source>
</evidence>
<evidence type="ECO:0000259" key="10">
    <source>
        <dbReference type="PROSITE" id="PS51192"/>
    </source>
</evidence>
<dbReference type="InterPro" id="IPR001841">
    <property type="entry name" value="Znf_RING"/>
</dbReference>
<dbReference type="SUPFAM" id="SSF52540">
    <property type="entry name" value="P-loop containing nucleoside triphosphate hydrolases"/>
    <property type="match status" value="2"/>
</dbReference>
<dbReference type="Pfam" id="PF00176">
    <property type="entry name" value="SNF2-rel_dom"/>
    <property type="match status" value="1"/>
</dbReference>
<evidence type="ECO:0000259" key="9">
    <source>
        <dbReference type="PROSITE" id="PS50089"/>
    </source>
</evidence>
<keyword evidence="6" id="KW-0067">ATP-binding</keyword>
<feature type="compositionally biased region" description="Acidic residues" evidence="8">
    <location>
        <begin position="59"/>
        <end position="72"/>
    </location>
</feature>
<dbReference type="GO" id="GO:0006974">
    <property type="term" value="P:DNA damage response"/>
    <property type="evidence" value="ECO:0007669"/>
    <property type="project" value="TreeGrafter"/>
</dbReference>
<dbReference type="InParanoid" id="A0A0D0E8C0"/>
<feature type="region of interest" description="Disordered" evidence="8">
    <location>
        <begin position="986"/>
        <end position="1047"/>
    </location>
</feature>
<evidence type="ECO:0008006" key="13">
    <source>
        <dbReference type="Google" id="ProtNLM"/>
    </source>
</evidence>
<dbReference type="CDD" id="cd18793">
    <property type="entry name" value="SF2_C_SNF"/>
    <property type="match status" value="1"/>
</dbReference>
<keyword evidence="3 7" id="KW-0863">Zinc-finger</keyword>
<dbReference type="InterPro" id="IPR017907">
    <property type="entry name" value="Znf_RING_CS"/>
</dbReference>
<dbReference type="InterPro" id="IPR049730">
    <property type="entry name" value="SNF2/RAD54-like_C"/>
</dbReference>
<dbReference type="STRING" id="930991.A0A0D0E8C0"/>
<dbReference type="SMART" id="SM00184">
    <property type="entry name" value="RING"/>
    <property type="match status" value="1"/>
</dbReference>
<evidence type="ECO:0000313" key="12">
    <source>
        <dbReference type="Proteomes" id="UP000054538"/>
    </source>
</evidence>
<feature type="compositionally biased region" description="Basic and acidic residues" evidence="8">
    <location>
        <begin position="635"/>
        <end position="646"/>
    </location>
</feature>
<dbReference type="OrthoDB" id="5330228at2759"/>
<dbReference type="InterPro" id="IPR014001">
    <property type="entry name" value="Helicase_ATP-bd"/>
</dbReference>
<evidence type="ECO:0000256" key="1">
    <source>
        <dbReference type="ARBA" id="ARBA00022723"/>
    </source>
</evidence>
<evidence type="ECO:0000256" key="7">
    <source>
        <dbReference type="PROSITE-ProRule" id="PRU00175"/>
    </source>
</evidence>
<evidence type="ECO:0000313" key="11">
    <source>
        <dbReference type="EMBL" id="KIK98364.1"/>
    </source>
</evidence>
<evidence type="ECO:0000256" key="4">
    <source>
        <dbReference type="ARBA" id="ARBA00022801"/>
    </source>
</evidence>
<dbReference type="Pfam" id="PF13920">
    <property type="entry name" value="zf-C3HC4_3"/>
    <property type="match status" value="1"/>
</dbReference>
<dbReference type="InterPro" id="IPR038718">
    <property type="entry name" value="SNF2-like_sf"/>
</dbReference>
<evidence type="ECO:0000256" key="8">
    <source>
        <dbReference type="SAM" id="MobiDB-lite"/>
    </source>
</evidence>
<dbReference type="Gene3D" id="3.40.50.300">
    <property type="entry name" value="P-loop containing nucleotide triphosphate hydrolases"/>
    <property type="match status" value="2"/>
</dbReference>
<reference evidence="11 12" key="1">
    <citation type="submission" date="2014-04" db="EMBL/GenBank/DDBJ databases">
        <authorList>
            <consortium name="DOE Joint Genome Institute"/>
            <person name="Kuo A."/>
            <person name="Kohler A."/>
            <person name="Jargeat P."/>
            <person name="Nagy L.G."/>
            <person name="Floudas D."/>
            <person name="Copeland A."/>
            <person name="Barry K.W."/>
            <person name="Cichocki N."/>
            <person name="Veneault-Fourrey C."/>
            <person name="LaButti K."/>
            <person name="Lindquist E.A."/>
            <person name="Lipzen A."/>
            <person name="Lundell T."/>
            <person name="Morin E."/>
            <person name="Murat C."/>
            <person name="Sun H."/>
            <person name="Tunlid A."/>
            <person name="Henrissat B."/>
            <person name="Grigoriev I.V."/>
            <person name="Hibbett D.S."/>
            <person name="Martin F."/>
            <person name="Nordberg H.P."/>
            <person name="Cantor M.N."/>
            <person name="Hua S.X."/>
        </authorList>
    </citation>
    <scope>NUCLEOTIDE SEQUENCE [LARGE SCALE GENOMIC DNA]</scope>
    <source>
        <strain evidence="11 12">Ve08.2h10</strain>
    </source>
</reference>
<dbReference type="Pfam" id="PF26021">
    <property type="entry name" value="Ferritin_C144_05"/>
    <property type="match status" value="1"/>
</dbReference>
<feature type="region of interest" description="Disordered" evidence="8">
    <location>
        <begin position="1747"/>
        <end position="1775"/>
    </location>
</feature>
<dbReference type="PANTHER" id="PTHR45865:SF1">
    <property type="entry name" value="E3 UBIQUITIN-PROTEIN LIGASE SHPRH"/>
    <property type="match status" value="1"/>
</dbReference>
<dbReference type="SMART" id="SM00487">
    <property type="entry name" value="DEXDc"/>
    <property type="match status" value="1"/>
</dbReference>
<accession>A0A0D0E8C0</accession>
<dbReference type="InterPro" id="IPR052583">
    <property type="entry name" value="ATP-helicase/E3_Ub-Ligase"/>
</dbReference>
<keyword evidence="2" id="KW-0547">Nucleotide-binding</keyword>
<dbReference type="PROSITE" id="PS51192">
    <property type="entry name" value="HELICASE_ATP_BIND_1"/>
    <property type="match status" value="1"/>
</dbReference>
<dbReference type="GO" id="GO:0061630">
    <property type="term" value="F:ubiquitin protein ligase activity"/>
    <property type="evidence" value="ECO:0007669"/>
    <property type="project" value="TreeGrafter"/>
</dbReference>
<feature type="compositionally biased region" description="Acidic residues" evidence="8">
    <location>
        <begin position="1026"/>
        <end position="1036"/>
    </location>
</feature>
<feature type="domain" description="RING-type" evidence="9">
    <location>
        <begin position="1428"/>
        <end position="1468"/>
    </location>
</feature>
<proteinExistence type="predicted"/>
<dbReference type="InterPro" id="IPR059033">
    <property type="entry name" value="C144_05_dom"/>
</dbReference>
<feature type="region of interest" description="Disordered" evidence="8">
    <location>
        <begin position="59"/>
        <end position="130"/>
    </location>
</feature>
<dbReference type="GO" id="GO:0005634">
    <property type="term" value="C:nucleus"/>
    <property type="evidence" value="ECO:0007669"/>
    <property type="project" value="TreeGrafter"/>
</dbReference>
<dbReference type="PROSITE" id="PS50089">
    <property type="entry name" value="ZF_RING_2"/>
    <property type="match status" value="1"/>
</dbReference>
<keyword evidence="4" id="KW-0378">Hydrolase</keyword>
<organism evidence="11 12">
    <name type="scientific">Paxillus rubicundulus Ve08.2h10</name>
    <dbReference type="NCBI Taxonomy" id="930991"/>
    <lineage>
        <taxon>Eukaryota</taxon>
        <taxon>Fungi</taxon>
        <taxon>Dikarya</taxon>
        <taxon>Basidiomycota</taxon>
        <taxon>Agaricomycotina</taxon>
        <taxon>Agaricomycetes</taxon>
        <taxon>Agaricomycetidae</taxon>
        <taxon>Boletales</taxon>
        <taxon>Paxilineae</taxon>
        <taxon>Paxillaceae</taxon>
        <taxon>Paxillus</taxon>
    </lineage>
</organism>
<feature type="domain" description="Helicase ATP-binding" evidence="10">
    <location>
        <begin position="499"/>
        <end position="772"/>
    </location>
</feature>
<dbReference type="EMBL" id="KN824895">
    <property type="protein sequence ID" value="KIK98364.1"/>
    <property type="molecule type" value="Genomic_DNA"/>
</dbReference>
<keyword evidence="5" id="KW-0862">Zinc</keyword>
<evidence type="ECO:0000256" key="2">
    <source>
        <dbReference type="ARBA" id="ARBA00022741"/>
    </source>
</evidence>
<dbReference type="InterPro" id="IPR027417">
    <property type="entry name" value="P-loop_NTPase"/>
</dbReference>
<name>A0A0D0E8C0_9AGAM</name>
<dbReference type="PROSITE" id="PS00518">
    <property type="entry name" value="ZF_RING_1"/>
    <property type="match status" value="1"/>
</dbReference>
<dbReference type="SUPFAM" id="SSF57850">
    <property type="entry name" value="RING/U-box"/>
    <property type="match status" value="1"/>
</dbReference>
<dbReference type="InterPro" id="IPR000330">
    <property type="entry name" value="SNF2_N"/>
</dbReference>
<dbReference type="GO" id="GO:0008270">
    <property type="term" value="F:zinc ion binding"/>
    <property type="evidence" value="ECO:0007669"/>
    <property type="project" value="UniProtKB-KW"/>
</dbReference>
<dbReference type="GO" id="GO:0016787">
    <property type="term" value="F:hydrolase activity"/>
    <property type="evidence" value="ECO:0007669"/>
    <property type="project" value="UniProtKB-KW"/>
</dbReference>
<feature type="compositionally biased region" description="Basic and acidic residues" evidence="8">
    <location>
        <begin position="112"/>
        <end position="130"/>
    </location>
</feature>
<dbReference type="HOGENOM" id="CLU_001592_2_1_1"/>
<protein>
    <recommendedName>
        <fullName evidence="13">RING-type domain-containing protein</fullName>
    </recommendedName>
</protein>